<protein>
    <recommendedName>
        <fullName evidence="6">Heparan-alpha-glucosaminide N-acetyltransferase</fullName>
    </recommendedName>
</protein>
<keyword evidence="3" id="KW-0732">Signal</keyword>
<evidence type="ECO:0000313" key="5">
    <source>
        <dbReference type="Proteomes" id="UP001159405"/>
    </source>
</evidence>
<evidence type="ECO:0000256" key="2">
    <source>
        <dbReference type="SAM" id="Phobius"/>
    </source>
</evidence>
<feature type="transmembrane region" description="Helical" evidence="2">
    <location>
        <begin position="598"/>
        <end position="618"/>
    </location>
</feature>
<feature type="signal peptide" evidence="3">
    <location>
        <begin position="1"/>
        <end position="26"/>
    </location>
</feature>
<dbReference type="Proteomes" id="UP001159405">
    <property type="component" value="Unassembled WGS sequence"/>
</dbReference>
<evidence type="ECO:0000313" key="4">
    <source>
        <dbReference type="EMBL" id="CAH3155379.1"/>
    </source>
</evidence>
<evidence type="ECO:0000256" key="3">
    <source>
        <dbReference type="SAM" id="SignalP"/>
    </source>
</evidence>
<feature type="transmembrane region" description="Helical" evidence="2">
    <location>
        <begin position="569"/>
        <end position="586"/>
    </location>
</feature>
<keyword evidence="2" id="KW-1133">Transmembrane helix</keyword>
<dbReference type="PANTHER" id="PTHR31061:SF24">
    <property type="entry name" value="LD22376P"/>
    <property type="match status" value="1"/>
</dbReference>
<feature type="transmembrane region" description="Helical" evidence="2">
    <location>
        <begin position="269"/>
        <end position="293"/>
    </location>
</feature>
<dbReference type="EMBL" id="CALNXK010000101">
    <property type="protein sequence ID" value="CAH3155379.1"/>
    <property type="molecule type" value="Genomic_DNA"/>
</dbReference>
<evidence type="ECO:0000256" key="1">
    <source>
        <dbReference type="SAM" id="MobiDB-lite"/>
    </source>
</evidence>
<evidence type="ECO:0008006" key="6">
    <source>
        <dbReference type="Google" id="ProtNLM"/>
    </source>
</evidence>
<feature type="transmembrane region" description="Helical" evidence="2">
    <location>
        <begin position="377"/>
        <end position="401"/>
    </location>
</feature>
<dbReference type="PANTHER" id="PTHR31061">
    <property type="entry name" value="LD22376P"/>
    <property type="match status" value="1"/>
</dbReference>
<feature type="transmembrane region" description="Helical" evidence="2">
    <location>
        <begin position="162"/>
        <end position="183"/>
    </location>
</feature>
<accession>A0ABN8Q230</accession>
<feature type="chain" id="PRO_5047434769" description="Heparan-alpha-glucosaminide N-acetyltransferase" evidence="3">
    <location>
        <begin position="27"/>
        <end position="624"/>
    </location>
</feature>
<keyword evidence="2" id="KW-0812">Transmembrane</keyword>
<keyword evidence="2" id="KW-0472">Membrane</keyword>
<feature type="transmembrane region" description="Helical" evidence="2">
    <location>
        <begin position="464"/>
        <end position="485"/>
    </location>
</feature>
<keyword evidence="5" id="KW-1185">Reference proteome</keyword>
<proteinExistence type="predicted"/>
<feature type="transmembrane region" description="Helical" evidence="2">
    <location>
        <begin position="242"/>
        <end position="263"/>
    </location>
</feature>
<name>A0ABN8Q230_9CNID</name>
<organism evidence="4 5">
    <name type="scientific">Porites lobata</name>
    <dbReference type="NCBI Taxonomy" id="104759"/>
    <lineage>
        <taxon>Eukaryota</taxon>
        <taxon>Metazoa</taxon>
        <taxon>Cnidaria</taxon>
        <taxon>Anthozoa</taxon>
        <taxon>Hexacorallia</taxon>
        <taxon>Scleractinia</taxon>
        <taxon>Fungiina</taxon>
        <taxon>Poritidae</taxon>
        <taxon>Porites</taxon>
    </lineage>
</organism>
<feature type="transmembrane region" description="Helical" evidence="2">
    <location>
        <begin position="497"/>
        <end position="514"/>
    </location>
</feature>
<feature type="transmembrane region" description="Helical" evidence="2">
    <location>
        <begin position="314"/>
        <end position="332"/>
    </location>
</feature>
<sequence>MEVRADDNRVFMAFSLLFAILAVLSTQRLGVGSKNVQSKATGISHNDSLPMDTALLYVKVSDTIDMKNTAYVLLGISSNCHKCPLQVLKSGIRSSLEFNTTVETNYPFKLALNDSRGRMVCSPKPHKFGEHGTYTYKIHSVGRNTNCVFITDKKPDNPFLPLLYAFLVIFGVAIVWTVSFCIFRKYNLFINWRLFQDTESLINADLGSPNFIGSVDGRPPRDREEMQPEQPKKQRLKSLDTFRGIALTIMIFVNYDGGGYYFFKHARWNGLTVADLVFPWFMWIMGVSIVISFRSLRKRQVRPMRIFLKIIRRTLILFGLGLLVSNLADLEYYRVPGVLQRFAACYFIISMLQLIINPGADAVLPVPTAWWNPIRDVIALWAQWLVMLGILVIYLVITFAIKPSGCPRGYIGPGGLADIEAYENCTGGIAGSIDRHLFGSKHIYQHPTCMKTYKTMVPYDPEGALGTLTSSFLVFLGVQAGYTLFTFPNHVARMKRWIFWSIILGCITLALTGTQNEGVIPLNKNLWSVSFIFATGGMAFLLLTFCYLTIDVLGWWSGTPFRYPGMNSILVYVGSEILGNYFPFSWKVRGHIQHAELLAMNLVGTTVWIIISFYLYYIKFFVKI</sequence>
<comment type="caution">
    <text evidence="4">The sequence shown here is derived from an EMBL/GenBank/DDBJ whole genome shotgun (WGS) entry which is preliminary data.</text>
</comment>
<feature type="region of interest" description="Disordered" evidence="1">
    <location>
        <begin position="212"/>
        <end position="235"/>
    </location>
</feature>
<gene>
    <name evidence="4" type="ORF">PLOB_00001523</name>
</gene>
<feature type="transmembrane region" description="Helical" evidence="2">
    <location>
        <begin position="338"/>
        <end position="356"/>
    </location>
</feature>
<feature type="compositionally biased region" description="Basic and acidic residues" evidence="1">
    <location>
        <begin position="218"/>
        <end position="235"/>
    </location>
</feature>
<reference evidence="4 5" key="1">
    <citation type="submission" date="2022-05" db="EMBL/GenBank/DDBJ databases">
        <authorList>
            <consortium name="Genoscope - CEA"/>
            <person name="William W."/>
        </authorList>
    </citation>
    <scope>NUCLEOTIDE SEQUENCE [LARGE SCALE GENOMIC DNA]</scope>
</reference>
<feature type="transmembrane region" description="Helical" evidence="2">
    <location>
        <begin position="526"/>
        <end position="548"/>
    </location>
</feature>